<dbReference type="SUPFAM" id="SSF51430">
    <property type="entry name" value="NAD(P)-linked oxidoreductase"/>
    <property type="match status" value="1"/>
</dbReference>
<dbReference type="InterPro" id="IPR023210">
    <property type="entry name" value="NADP_OxRdtase_dom"/>
</dbReference>
<dbReference type="GO" id="GO:0005829">
    <property type="term" value="C:cytosol"/>
    <property type="evidence" value="ECO:0007669"/>
    <property type="project" value="TreeGrafter"/>
</dbReference>
<dbReference type="InterPro" id="IPR036812">
    <property type="entry name" value="NAD(P)_OxRdtase_dom_sf"/>
</dbReference>
<feature type="domain" description="NADP-dependent oxidoreductase" evidence="1">
    <location>
        <begin position="9"/>
        <end position="325"/>
    </location>
</feature>
<proteinExistence type="predicted"/>
<organism evidence="2 3">
    <name type="scientific">Pelobium manganitolerans</name>
    <dbReference type="NCBI Taxonomy" id="1842495"/>
    <lineage>
        <taxon>Bacteria</taxon>
        <taxon>Pseudomonadati</taxon>
        <taxon>Bacteroidota</taxon>
        <taxon>Sphingobacteriia</taxon>
        <taxon>Sphingobacteriales</taxon>
        <taxon>Sphingobacteriaceae</taxon>
        <taxon>Pelobium</taxon>
    </lineage>
</organism>
<dbReference type="InterPro" id="IPR020471">
    <property type="entry name" value="AKR"/>
</dbReference>
<protein>
    <submittedName>
        <fullName evidence="2">L-fucose dehydrogenase</fullName>
    </submittedName>
</protein>
<evidence type="ECO:0000259" key="1">
    <source>
        <dbReference type="Pfam" id="PF00248"/>
    </source>
</evidence>
<dbReference type="GO" id="GO:0016491">
    <property type="term" value="F:oxidoreductase activity"/>
    <property type="evidence" value="ECO:0007669"/>
    <property type="project" value="InterPro"/>
</dbReference>
<dbReference type="PANTHER" id="PTHR42686:SF1">
    <property type="entry name" value="GH17980P-RELATED"/>
    <property type="match status" value="1"/>
</dbReference>
<gene>
    <name evidence="2" type="ORF">BCY91_04925</name>
</gene>
<evidence type="ECO:0000313" key="2">
    <source>
        <dbReference type="EMBL" id="RKD16220.1"/>
    </source>
</evidence>
<dbReference type="EMBL" id="MBTA01000023">
    <property type="protein sequence ID" value="RKD16220.1"/>
    <property type="molecule type" value="Genomic_DNA"/>
</dbReference>
<dbReference type="RefSeq" id="WP_120181720.1">
    <property type="nucleotide sequence ID" value="NZ_MBTA01000023.1"/>
</dbReference>
<keyword evidence="3" id="KW-1185">Reference proteome</keyword>
<dbReference type="PANTHER" id="PTHR42686">
    <property type="entry name" value="GH17980P-RELATED"/>
    <property type="match status" value="1"/>
</dbReference>
<sequence length="337" mass="38015">MNTALKIPRIILGTSNLGNLYQALPYQQKLGIVRAAVKENPHFPVFDTAGKYGAGLALESLGKCLKDLGVKQNEVIISNKLGWLRKPLTTPEPTFEQGVWKDIEFDAYQDISYDGILKCFEQGNELLNGYIPQWVSVHDPDEYLASAKTEEERKQKFNDILEAYKALQKLKSEGKVQAIGVGAKNWKAIQEIASHVDLDWVMFANSLTLYSHPQELIDFMESLSAKGVLIINSAVFNGGFLTGSDYFNYQLLDREKDKEAYQWRDRFYEICEKHSISPAQACVYFGLHAKGVDSIALSSSSPERTAKNLRLEDVKIDDAFWDELKAEGLLEKDYQIG</sequence>
<evidence type="ECO:0000313" key="3">
    <source>
        <dbReference type="Proteomes" id="UP000283433"/>
    </source>
</evidence>
<dbReference type="Pfam" id="PF00248">
    <property type="entry name" value="Aldo_ket_red"/>
    <property type="match status" value="1"/>
</dbReference>
<name>A0A419S5T7_9SPHI</name>
<dbReference type="OrthoDB" id="9773828at2"/>
<dbReference type="CDD" id="cd19152">
    <property type="entry name" value="AKR_AKR15A"/>
    <property type="match status" value="1"/>
</dbReference>
<reference evidence="2 3" key="1">
    <citation type="submission" date="2016-07" db="EMBL/GenBank/DDBJ databases">
        <title>Genome of Pelobium manganitolerans.</title>
        <authorList>
            <person name="Wu S."/>
            <person name="Wang G."/>
        </authorList>
    </citation>
    <scope>NUCLEOTIDE SEQUENCE [LARGE SCALE GENOMIC DNA]</scope>
    <source>
        <strain evidence="2 3">YS-25</strain>
    </source>
</reference>
<dbReference type="AlphaFoldDB" id="A0A419S5T7"/>
<dbReference type="Proteomes" id="UP000283433">
    <property type="component" value="Unassembled WGS sequence"/>
</dbReference>
<dbReference type="Gene3D" id="3.20.20.100">
    <property type="entry name" value="NADP-dependent oxidoreductase domain"/>
    <property type="match status" value="1"/>
</dbReference>
<comment type="caution">
    <text evidence="2">The sequence shown here is derived from an EMBL/GenBank/DDBJ whole genome shotgun (WGS) entry which is preliminary data.</text>
</comment>
<accession>A0A419S5T7</accession>